<reference evidence="1 2" key="1">
    <citation type="submission" date="2019-02" db="EMBL/GenBank/DDBJ databases">
        <title>Deep-cultivation of Planctomycetes and their phenomic and genomic characterization uncovers novel biology.</title>
        <authorList>
            <person name="Wiegand S."/>
            <person name="Jogler M."/>
            <person name="Boedeker C."/>
            <person name="Pinto D."/>
            <person name="Vollmers J."/>
            <person name="Rivas-Marin E."/>
            <person name="Kohn T."/>
            <person name="Peeters S.H."/>
            <person name="Heuer A."/>
            <person name="Rast P."/>
            <person name="Oberbeckmann S."/>
            <person name="Bunk B."/>
            <person name="Jeske O."/>
            <person name="Meyerdierks A."/>
            <person name="Storesund J.E."/>
            <person name="Kallscheuer N."/>
            <person name="Luecker S."/>
            <person name="Lage O.M."/>
            <person name="Pohl T."/>
            <person name="Merkel B.J."/>
            <person name="Hornburger P."/>
            <person name="Mueller R.-W."/>
            <person name="Bruemmer F."/>
            <person name="Labrenz M."/>
            <person name="Spormann A.M."/>
            <person name="Op den Camp H."/>
            <person name="Overmann J."/>
            <person name="Amann R."/>
            <person name="Jetten M.S.M."/>
            <person name="Mascher T."/>
            <person name="Medema M.H."/>
            <person name="Devos D.P."/>
            <person name="Kaster A.-K."/>
            <person name="Ovreas L."/>
            <person name="Rohde M."/>
            <person name="Galperin M.Y."/>
            <person name="Jogler C."/>
        </authorList>
    </citation>
    <scope>NUCLEOTIDE SEQUENCE [LARGE SCALE GENOMIC DNA]</scope>
    <source>
        <strain evidence="1 2">Q31a</strain>
    </source>
</reference>
<proteinExistence type="predicted"/>
<keyword evidence="2" id="KW-1185">Reference proteome</keyword>
<sequence length="73" mass="7817">MLLPKSPRGLDETTFDTHARQSTLGALVTGPQIGHLQTGDTLLAMFYNDNVLADQYGFSGLSSPSPTDQAPRP</sequence>
<evidence type="ECO:0000313" key="1">
    <source>
        <dbReference type="EMBL" id="QDV24207.1"/>
    </source>
</evidence>
<evidence type="ECO:0000313" key="2">
    <source>
        <dbReference type="Proteomes" id="UP000318017"/>
    </source>
</evidence>
<dbReference type="AlphaFoldDB" id="A0A518G6I9"/>
<organism evidence="1 2">
    <name type="scientific">Aureliella helgolandensis</name>
    <dbReference type="NCBI Taxonomy" id="2527968"/>
    <lineage>
        <taxon>Bacteria</taxon>
        <taxon>Pseudomonadati</taxon>
        <taxon>Planctomycetota</taxon>
        <taxon>Planctomycetia</taxon>
        <taxon>Pirellulales</taxon>
        <taxon>Pirellulaceae</taxon>
        <taxon>Aureliella</taxon>
    </lineage>
</organism>
<dbReference type="KEGG" id="ahel:Q31a_25220"/>
<protein>
    <submittedName>
        <fullName evidence="1">Uncharacterized protein</fullName>
    </submittedName>
</protein>
<accession>A0A518G6I9</accession>
<dbReference type="Proteomes" id="UP000318017">
    <property type="component" value="Chromosome"/>
</dbReference>
<dbReference type="EMBL" id="CP036298">
    <property type="protein sequence ID" value="QDV24207.1"/>
    <property type="molecule type" value="Genomic_DNA"/>
</dbReference>
<gene>
    <name evidence="1" type="ORF">Q31a_25220</name>
</gene>
<name>A0A518G6I9_9BACT</name>